<protein>
    <submittedName>
        <fullName evidence="1">Uncharacterized protein</fullName>
    </submittedName>
</protein>
<reference evidence="2" key="1">
    <citation type="journal article" date="2019" name="Int. J. Syst. Evol. Microbiol.">
        <title>The Global Catalogue of Microorganisms (GCM) 10K type strain sequencing project: providing services to taxonomists for standard genome sequencing and annotation.</title>
        <authorList>
            <consortium name="The Broad Institute Genomics Platform"/>
            <consortium name="The Broad Institute Genome Sequencing Center for Infectious Disease"/>
            <person name="Wu L."/>
            <person name="Ma J."/>
        </authorList>
    </citation>
    <scope>NUCLEOTIDE SEQUENCE [LARGE SCALE GENOMIC DNA]</scope>
    <source>
        <strain evidence="2">CCUG 66188</strain>
    </source>
</reference>
<sequence length="94" mass="10828">MKPLKNNIHKAGDLEFQMLYPPEGSTSILEVSDRGLGPFLHVSLRKDGDLTYEFFAETALSISEKQMKDIEEMARRKLSWTDLSAFGWERFDES</sequence>
<evidence type="ECO:0000313" key="1">
    <source>
        <dbReference type="EMBL" id="MFC6759713.1"/>
    </source>
</evidence>
<dbReference type="Proteomes" id="UP001596353">
    <property type="component" value="Unassembled WGS sequence"/>
</dbReference>
<accession>A0ABW2B4B4</accession>
<evidence type="ECO:0000313" key="2">
    <source>
        <dbReference type="Proteomes" id="UP001596353"/>
    </source>
</evidence>
<gene>
    <name evidence="1" type="ORF">ACFQFQ_09785</name>
</gene>
<comment type="caution">
    <text evidence="1">The sequence shown here is derived from an EMBL/GenBank/DDBJ whole genome shotgun (WGS) entry which is preliminary data.</text>
</comment>
<name>A0ABW2B4B4_9RHOB</name>
<dbReference type="EMBL" id="JBHSWG010000001">
    <property type="protein sequence ID" value="MFC6759713.1"/>
    <property type="molecule type" value="Genomic_DNA"/>
</dbReference>
<proteinExistence type="predicted"/>
<keyword evidence="2" id="KW-1185">Reference proteome</keyword>
<organism evidence="1 2">
    <name type="scientific">Sulfitobacter porphyrae</name>
    <dbReference type="NCBI Taxonomy" id="1246864"/>
    <lineage>
        <taxon>Bacteria</taxon>
        <taxon>Pseudomonadati</taxon>
        <taxon>Pseudomonadota</taxon>
        <taxon>Alphaproteobacteria</taxon>
        <taxon>Rhodobacterales</taxon>
        <taxon>Roseobacteraceae</taxon>
        <taxon>Sulfitobacter</taxon>
    </lineage>
</organism>